<feature type="domain" description="DUF1214" evidence="1">
    <location>
        <begin position="72"/>
        <end position="170"/>
    </location>
</feature>
<dbReference type="PIRSF" id="PIRSF009471">
    <property type="entry name" value="UCP009471"/>
    <property type="match status" value="1"/>
</dbReference>
<dbReference type="PANTHER" id="PTHR36509">
    <property type="entry name" value="BLL3101 PROTEIN"/>
    <property type="match status" value="1"/>
</dbReference>
<dbReference type="Proteomes" id="UP001595796">
    <property type="component" value="Unassembled WGS sequence"/>
</dbReference>
<evidence type="ECO:0000259" key="1">
    <source>
        <dbReference type="Pfam" id="PF06742"/>
    </source>
</evidence>
<dbReference type="Gene3D" id="2.60.120.600">
    <property type="entry name" value="Domain of unknown function DUF1214, C-terminal domain"/>
    <property type="match status" value="1"/>
</dbReference>
<organism evidence="2 3">
    <name type="scientific">Flaviflagellibacter deserti</name>
    <dbReference type="NCBI Taxonomy" id="2267266"/>
    <lineage>
        <taxon>Bacteria</taxon>
        <taxon>Pseudomonadati</taxon>
        <taxon>Pseudomonadota</taxon>
        <taxon>Alphaproteobacteria</taxon>
        <taxon>Hyphomicrobiales</taxon>
        <taxon>Flaviflagellibacter</taxon>
    </lineage>
</organism>
<keyword evidence="3" id="KW-1185">Reference proteome</keyword>
<evidence type="ECO:0000313" key="2">
    <source>
        <dbReference type="EMBL" id="MFC5067776.1"/>
    </source>
</evidence>
<name>A0ABV9Z0Y9_9HYPH</name>
<dbReference type="PANTHER" id="PTHR36509:SF2">
    <property type="entry name" value="BLL3101 PROTEIN"/>
    <property type="match status" value="1"/>
</dbReference>
<dbReference type="RefSeq" id="WP_114956640.1">
    <property type="nucleotide sequence ID" value="NZ_JBHSJF010000006.1"/>
</dbReference>
<accession>A0ABV9Z0Y9</accession>
<dbReference type="InterPro" id="IPR037049">
    <property type="entry name" value="DUF1214_C_sf"/>
</dbReference>
<sequence length="193" mass="20148">MRLILQLIVICALAAGAGLGLTWLAVRHPPSLETIVAGPWRAEATEGSPGVDAYTLAALAQRGEAPLAVADGLTFRAETDSDGNRLDGRCSYLVTGAMPTVRVWSISAYDERGNPLDNPAQRHGFTKGEAMKSESGDISIAVGASARGGDWIPTGSADRFMLILRVYDTTAGAIAGGRSTPELPAIRRTGCPA</sequence>
<dbReference type="InterPro" id="IPR010621">
    <property type="entry name" value="DUF1214"/>
</dbReference>
<protein>
    <submittedName>
        <fullName evidence="2">DUF1214 domain-containing protein</fullName>
    </submittedName>
</protein>
<dbReference type="EMBL" id="JBHSJF010000006">
    <property type="protein sequence ID" value="MFC5067776.1"/>
    <property type="molecule type" value="Genomic_DNA"/>
</dbReference>
<dbReference type="InterPro" id="IPR012038">
    <property type="entry name" value="UCP009471"/>
</dbReference>
<comment type="caution">
    <text evidence="2">The sequence shown here is derived from an EMBL/GenBank/DDBJ whole genome shotgun (WGS) entry which is preliminary data.</text>
</comment>
<dbReference type="Pfam" id="PF06742">
    <property type="entry name" value="DUF1214"/>
    <property type="match status" value="1"/>
</dbReference>
<dbReference type="SUPFAM" id="SSF160935">
    <property type="entry name" value="VPA0735-like"/>
    <property type="match status" value="1"/>
</dbReference>
<gene>
    <name evidence="2" type="ORF">ACFPFW_07070</name>
</gene>
<reference evidence="3" key="1">
    <citation type="journal article" date="2019" name="Int. J. Syst. Evol. Microbiol.">
        <title>The Global Catalogue of Microorganisms (GCM) 10K type strain sequencing project: providing services to taxonomists for standard genome sequencing and annotation.</title>
        <authorList>
            <consortium name="The Broad Institute Genomics Platform"/>
            <consortium name="The Broad Institute Genome Sequencing Center for Infectious Disease"/>
            <person name="Wu L."/>
            <person name="Ma J."/>
        </authorList>
    </citation>
    <scope>NUCLEOTIDE SEQUENCE [LARGE SCALE GENOMIC DNA]</scope>
    <source>
        <strain evidence="3">CGMCC 1.16444</strain>
    </source>
</reference>
<evidence type="ECO:0000313" key="3">
    <source>
        <dbReference type="Proteomes" id="UP001595796"/>
    </source>
</evidence>
<proteinExistence type="predicted"/>